<accession>A0A923MM67</accession>
<evidence type="ECO:0000313" key="2">
    <source>
        <dbReference type="EMBL" id="MBC5772348.1"/>
    </source>
</evidence>
<keyword evidence="1" id="KW-0472">Membrane</keyword>
<evidence type="ECO:0000256" key="1">
    <source>
        <dbReference type="SAM" id="Phobius"/>
    </source>
</evidence>
<dbReference type="EMBL" id="JACOQI010000070">
    <property type="protein sequence ID" value="MBC5772348.1"/>
    <property type="molecule type" value="Genomic_DNA"/>
</dbReference>
<evidence type="ECO:0000313" key="3">
    <source>
        <dbReference type="Proteomes" id="UP000620327"/>
    </source>
</evidence>
<dbReference type="Proteomes" id="UP000620327">
    <property type="component" value="Unassembled WGS sequence"/>
</dbReference>
<dbReference type="RefSeq" id="WP_187016454.1">
    <property type="nucleotide sequence ID" value="NZ_JACOQI010000070.1"/>
</dbReference>
<organism evidence="2 3">
    <name type="scientific">Dysosmobacter segnis</name>
    <dbReference type="NCBI Taxonomy" id="2763042"/>
    <lineage>
        <taxon>Bacteria</taxon>
        <taxon>Bacillati</taxon>
        <taxon>Bacillota</taxon>
        <taxon>Clostridia</taxon>
        <taxon>Eubacteriales</taxon>
        <taxon>Oscillospiraceae</taxon>
        <taxon>Dysosmobacter</taxon>
    </lineage>
</organism>
<keyword evidence="3" id="KW-1185">Reference proteome</keyword>
<dbReference type="AlphaFoldDB" id="A0A923MM67"/>
<keyword evidence="1" id="KW-0812">Transmembrane</keyword>
<protein>
    <submittedName>
        <fullName evidence="2">Uncharacterized protein</fullName>
    </submittedName>
</protein>
<proteinExistence type="predicted"/>
<sequence length="177" mass="20202">MSDLQKQLAAAIVGVAQPEPQDAGRKARDRMELKAKARKVWFWIKFWIWMVILVAVAGVSWFTYDAYKNRVTQVVTDMRPCSVEVGGEKITGVREYQYNYFDIFGMRLIDTAKIEVTTTIDYKGNDFIVGGLNPDGSWWSMKTSDGEFGKMKTKPAETYVFVIKGRMLPVLSSKFCK</sequence>
<gene>
    <name evidence="2" type="ORF">H8Z83_18950</name>
</gene>
<reference evidence="2" key="1">
    <citation type="submission" date="2020-08" db="EMBL/GenBank/DDBJ databases">
        <title>Genome public.</title>
        <authorList>
            <person name="Liu C."/>
            <person name="Sun Q."/>
        </authorList>
    </citation>
    <scope>NUCLEOTIDE SEQUENCE</scope>
    <source>
        <strain evidence="2">BX15</strain>
    </source>
</reference>
<name>A0A923MM67_9FIRM</name>
<comment type="caution">
    <text evidence="2">The sequence shown here is derived from an EMBL/GenBank/DDBJ whole genome shotgun (WGS) entry which is preliminary data.</text>
</comment>
<feature type="transmembrane region" description="Helical" evidence="1">
    <location>
        <begin position="40"/>
        <end position="64"/>
    </location>
</feature>
<keyword evidence="1" id="KW-1133">Transmembrane helix</keyword>